<dbReference type="InterPro" id="IPR012338">
    <property type="entry name" value="Beta-lactam/transpept-like"/>
</dbReference>
<dbReference type="Pfam" id="PF00144">
    <property type="entry name" value="Beta-lactamase"/>
    <property type="match status" value="1"/>
</dbReference>
<dbReference type="GO" id="GO:0016787">
    <property type="term" value="F:hydrolase activity"/>
    <property type="evidence" value="ECO:0007669"/>
    <property type="project" value="UniProtKB-KW"/>
</dbReference>
<reference evidence="3 4" key="1">
    <citation type="submission" date="2019-03" db="EMBL/GenBank/DDBJ databases">
        <title>Draft genome sequences of novel Actinobacteria.</title>
        <authorList>
            <person name="Sahin N."/>
            <person name="Ay H."/>
            <person name="Saygin H."/>
        </authorList>
    </citation>
    <scope>NUCLEOTIDE SEQUENCE [LARGE SCALE GENOMIC DNA]</scope>
    <source>
        <strain evidence="3 4">6K102</strain>
    </source>
</reference>
<dbReference type="SUPFAM" id="SSF56601">
    <property type="entry name" value="beta-lactamase/transpeptidase-like"/>
    <property type="match status" value="1"/>
</dbReference>
<dbReference type="EMBL" id="SMLD01000007">
    <property type="protein sequence ID" value="TDE58820.1"/>
    <property type="molecule type" value="Genomic_DNA"/>
</dbReference>
<dbReference type="PANTHER" id="PTHR46825">
    <property type="entry name" value="D-ALANYL-D-ALANINE-CARBOXYPEPTIDASE/ENDOPEPTIDASE AMPH"/>
    <property type="match status" value="1"/>
</dbReference>
<accession>A0A4R5FWN2</accession>
<evidence type="ECO:0000313" key="3">
    <source>
        <dbReference type="EMBL" id="TDE58820.1"/>
    </source>
</evidence>
<keyword evidence="3" id="KW-0378">Hydrolase</keyword>
<evidence type="ECO:0000259" key="2">
    <source>
        <dbReference type="Pfam" id="PF00144"/>
    </source>
</evidence>
<sequence length="467" mass="50932">MIEEILADYQVPGATIGILRNGEITDFAYGIKDVTTRQPTTTDTIFQCGSLSKTWTALAFMQFVDEGTADLDEPVRTYLPDFRVADPDVTVRVTPRHLLNHTNGIEEDFGDPGEDENVYENMVAAIADTPQFAPLGHTHGYSAALGYAILARIMEVLNGSPWDIIMRERLFSPMGLTSTTSWRGQVDPARAATGHVIRSLEEGPVATPVDYLPRSFGPGGNINSTAREVLALAHVLLNGGQAPNGARIVTASAVREMMTSRVPVPDPYMFGPQWGLGLIVCDWHGETVYAHDGSTIGQNARLRILPDSDLALVMLTNGGPRESMYHQVFNELLGDLGAGEIPGLPDPDPGLRLDPARYVGVYERPGTRFEVSADSAGLRLTTFLDHMQAAFLGRPERLTYELLPVSETHFLMPPSDPLEDTQTVAIYDFMDGQAQHLHLNCRVHPRVRLARSGDQPSSSSRSDGLGG</sequence>
<organism evidence="3 4">
    <name type="scientific">Nonomuraea mesophila</name>
    <dbReference type="NCBI Taxonomy" id="2530382"/>
    <lineage>
        <taxon>Bacteria</taxon>
        <taxon>Bacillati</taxon>
        <taxon>Actinomycetota</taxon>
        <taxon>Actinomycetes</taxon>
        <taxon>Streptosporangiales</taxon>
        <taxon>Streptosporangiaceae</taxon>
        <taxon>Nonomuraea</taxon>
    </lineage>
</organism>
<dbReference type="Proteomes" id="UP000295136">
    <property type="component" value="Unassembled WGS sequence"/>
</dbReference>
<evidence type="ECO:0000256" key="1">
    <source>
        <dbReference type="SAM" id="MobiDB-lite"/>
    </source>
</evidence>
<name>A0A4R5FWN2_9ACTN</name>
<evidence type="ECO:0000313" key="4">
    <source>
        <dbReference type="Proteomes" id="UP000295136"/>
    </source>
</evidence>
<comment type="caution">
    <text evidence="3">The sequence shown here is derived from an EMBL/GenBank/DDBJ whole genome shotgun (WGS) entry which is preliminary data.</text>
</comment>
<dbReference type="PANTHER" id="PTHR46825:SF9">
    <property type="entry name" value="BETA-LACTAMASE-RELATED DOMAIN-CONTAINING PROTEIN"/>
    <property type="match status" value="1"/>
</dbReference>
<dbReference type="Gene3D" id="3.40.710.10">
    <property type="entry name" value="DD-peptidase/beta-lactamase superfamily"/>
    <property type="match status" value="1"/>
</dbReference>
<dbReference type="InterPro" id="IPR050491">
    <property type="entry name" value="AmpC-like"/>
</dbReference>
<dbReference type="RefSeq" id="WP_132628333.1">
    <property type="nucleotide sequence ID" value="NZ_SMLD01000007.1"/>
</dbReference>
<gene>
    <name evidence="3" type="ORF">E1295_04245</name>
</gene>
<protein>
    <submittedName>
        <fullName evidence="3">Class A beta-lactamase-related serine hydrolase</fullName>
    </submittedName>
</protein>
<keyword evidence="4" id="KW-1185">Reference proteome</keyword>
<proteinExistence type="predicted"/>
<feature type="compositionally biased region" description="Low complexity" evidence="1">
    <location>
        <begin position="452"/>
        <end position="467"/>
    </location>
</feature>
<feature type="region of interest" description="Disordered" evidence="1">
    <location>
        <begin position="448"/>
        <end position="467"/>
    </location>
</feature>
<dbReference type="AlphaFoldDB" id="A0A4R5FWN2"/>
<dbReference type="InterPro" id="IPR001466">
    <property type="entry name" value="Beta-lactam-related"/>
</dbReference>
<feature type="domain" description="Beta-lactamase-related" evidence="2">
    <location>
        <begin position="2"/>
        <end position="321"/>
    </location>
</feature>